<dbReference type="SUPFAM" id="SSF48452">
    <property type="entry name" value="TPR-like"/>
    <property type="match status" value="3"/>
</dbReference>
<comment type="caution">
    <text evidence="1">The sequence shown here is derived from an EMBL/GenBank/DDBJ whole genome shotgun (WGS) entry which is preliminary data.</text>
</comment>
<organism evidence="1 2">
    <name type="scientific">Durusdinium trenchii</name>
    <dbReference type="NCBI Taxonomy" id="1381693"/>
    <lineage>
        <taxon>Eukaryota</taxon>
        <taxon>Sar</taxon>
        <taxon>Alveolata</taxon>
        <taxon>Dinophyceae</taxon>
        <taxon>Suessiales</taxon>
        <taxon>Symbiodiniaceae</taxon>
        <taxon>Durusdinium</taxon>
    </lineage>
</organism>
<proteinExistence type="predicted"/>
<reference evidence="1 2" key="1">
    <citation type="submission" date="2024-02" db="EMBL/GenBank/DDBJ databases">
        <authorList>
            <person name="Chen Y."/>
            <person name="Shah S."/>
            <person name="Dougan E. K."/>
            <person name="Thang M."/>
            <person name="Chan C."/>
        </authorList>
    </citation>
    <scope>NUCLEOTIDE SEQUENCE [LARGE SCALE GENOMIC DNA]</scope>
</reference>
<dbReference type="InterPro" id="IPR011990">
    <property type="entry name" value="TPR-like_helical_dom_sf"/>
</dbReference>
<evidence type="ECO:0000313" key="1">
    <source>
        <dbReference type="EMBL" id="CAK9095875.1"/>
    </source>
</evidence>
<dbReference type="Proteomes" id="UP001642484">
    <property type="component" value="Unassembled WGS sequence"/>
</dbReference>
<accession>A0ABP0R8D9</accession>
<dbReference type="PANTHER" id="PTHR10098">
    <property type="entry name" value="RAPSYN-RELATED"/>
    <property type="match status" value="1"/>
</dbReference>
<name>A0ABP0R8D9_9DINO</name>
<evidence type="ECO:0000313" key="2">
    <source>
        <dbReference type="Proteomes" id="UP001642484"/>
    </source>
</evidence>
<gene>
    <name evidence="1" type="ORF">CCMP2556_LOCUS45630</name>
</gene>
<evidence type="ECO:0008006" key="3">
    <source>
        <dbReference type="Google" id="ProtNLM"/>
    </source>
</evidence>
<protein>
    <recommendedName>
        <fullName evidence="3">MalT-like TPR region domain-containing protein</fullName>
    </recommendedName>
</protein>
<sequence length="613" mass="68177">MSEWNLKLGDHARALSDAEDALEIYQMLQSPLEVKALRSVFDAHLARSDMRKARLVAAEALRHFRERNDKPAQVQAVRMLVELYVKANRVEEALTAAKRGITVCKELGDTAAQASLMLTVGRARLRMAQLDKAIAIAQDAFAMLKKIPTTTQKICDDKVEAMHVLIEAKYHKGHKDEALDQALEFKEIFEHQNDGRALGHALLIAATLEFKKGNVEEAASYNSKAQAIFGEESDMAGESDALKMNAEIQWKKNEFKSAIRFAEKSRALYRELGKTEGEIACMYMISENAVRLSVKEGAKIFSEEPVPRQARDALEKGIKLAEAGIKLAKNNGLATAPELMGSLLCARAQGLTLKARFDEALSCADEAVLIYRDLGCYQLEANALMLTCDNLRALERVKEAAEAADEALALYRHVDDTAGENLALEVIATFQDGEKQQRLRTRDVERARESHALQTCFHLLRGSGEAMCTEIVEGQGGEIDVQMDGLSGELRPCRDRRDTRLGGGKARGVSHSFQMCFGEKRLEAFWCIVDPGEAAMMWERSMPMKVHFPTAFDRFVRSNPCYKGSQKESWSSWGPCGRHFLKFVLPPWTVLILPTRDDLTLGAKVPGGWPSLG</sequence>
<dbReference type="EMBL" id="CAXAMN010025542">
    <property type="protein sequence ID" value="CAK9095875.1"/>
    <property type="molecule type" value="Genomic_DNA"/>
</dbReference>
<dbReference type="Gene3D" id="1.25.40.10">
    <property type="entry name" value="Tetratricopeptide repeat domain"/>
    <property type="match status" value="3"/>
</dbReference>
<keyword evidence="2" id="KW-1185">Reference proteome</keyword>